<protein>
    <submittedName>
        <fullName evidence="2">Uncharacterized protein</fullName>
    </submittedName>
</protein>
<dbReference type="EMBL" id="JACHIU010000001">
    <property type="protein sequence ID" value="MBB6474077.1"/>
    <property type="molecule type" value="Genomic_DNA"/>
</dbReference>
<dbReference type="AlphaFoldDB" id="A0A7X0M7A2"/>
<evidence type="ECO:0000313" key="3">
    <source>
        <dbReference type="Proteomes" id="UP000555564"/>
    </source>
</evidence>
<evidence type="ECO:0000313" key="2">
    <source>
        <dbReference type="EMBL" id="MBB6474077.1"/>
    </source>
</evidence>
<feature type="region of interest" description="Disordered" evidence="1">
    <location>
        <begin position="16"/>
        <end position="39"/>
    </location>
</feature>
<keyword evidence="3" id="KW-1185">Reference proteome</keyword>
<organism evidence="2 3">
    <name type="scientific">Sphaerisporangium rubeum</name>
    <dbReference type="NCBI Taxonomy" id="321317"/>
    <lineage>
        <taxon>Bacteria</taxon>
        <taxon>Bacillati</taxon>
        <taxon>Actinomycetota</taxon>
        <taxon>Actinomycetes</taxon>
        <taxon>Streptosporangiales</taxon>
        <taxon>Streptosporangiaceae</taxon>
        <taxon>Sphaerisporangium</taxon>
    </lineage>
</organism>
<comment type="caution">
    <text evidence="2">The sequence shown here is derived from an EMBL/GenBank/DDBJ whole genome shotgun (WGS) entry which is preliminary data.</text>
</comment>
<name>A0A7X0M7A2_9ACTN</name>
<evidence type="ECO:0000256" key="1">
    <source>
        <dbReference type="SAM" id="MobiDB-lite"/>
    </source>
</evidence>
<sequence>MSALPGSRVLPLAGSAIRASRGTGSAPAAAARGGNTPWG</sequence>
<accession>A0A7X0M7A2</accession>
<reference evidence="2 3" key="1">
    <citation type="submission" date="2020-08" db="EMBL/GenBank/DDBJ databases">
        <title>Sequencing the genomes of 1000 actinobacteria strains.</title>
        <authorList>
            <person name="Klenk H.-P."/>
        </authorList>
    </citation>
    <scope>NUCLEOTIDE SEQUENCE [LARGE SCALE GENOMIC DNA]</scope>
    <source>
        <strain evidence="2 3">DSM 44936</strain>
    </source>
</reference>
<gene>
    <name evidence="2" type="ORF">BJ992_003508</name>
</gene>
<proteinExistence type="predicted"/>
<dbReference type="Proteomes" id="UP000555564">
    <property type="component" value="Unassembled WGS sequence"/>
</dbReference>